<reference evidence="5 8" key="3">
    <citation type="submission" date="2019-04" db="EMBL/GenBank/DDBJ databases">
        <title>Methylomes of two halophilic Archaea, Haloarcula marismortui and Haloferax mediterranei.</title>
        <authorList>
            <person name="DasSarma S."/>
            <person name="DasSarma P."/>
            <person name="DasSarma S."/>
            <person name="Fomenkov A."/>
            <person name="Vincze T."/>
            <person name="Anton B.P."/>
            <person name="Roberts R.J."/>
        </authorList>
    </citation>
    <scope>NUCLEOTIDE SEQUENCE [LARGE SCALE GENOMIC DNA]</scope>
    <source>
        <strain evidence="5">ATCC 33500</strain>
        <strain evidence="8">ATCC 33500 / DSM 1411 / JCM 8866 / NBRC 14739 / NCIMB 2177 / R-4</strain>
    </source>
</reference>
<dbReference type="EMBL" id="CP039139">
    <property type="protein sequence ID" value="QCQ74481.1"/>
    <property type="molecule type" value="Genomic_DNA"/>
</dbReference>
<dbReference type="OrthoDB" id="284857at2157"/>
<evidence type="ECO:0000313" key="7">
    <source>
        <dbReference type="Proteomes" id="UP000027075"/>
    </source>
</evidence>
<dbReference type="EMBL" id="CP007551">
    <property type="protein sequence ID" value="AHZ22651.1"/>
    <property type="molecule type" value="Genomic_DNA"/>
</dbReference>
<keyword evidence="2" id="KW-0812">Transmembrane</keyword>
<dbReference type="GeneID" id="40155558"/>
<keyword evidence="6" id="KW-1185">Reference proteome</keyword>
<evidence type="ECO:0000313" key="5">
    <source>
        <dbReference type="EMBL" id="QCQ74481.1"/>
    </source>
</evidence>
<dbReference type="Proteomes" id="UP000299011">
    <property type="component" value="Chromosome"/>
</dbReference>
<name>M0J1G7_HALMT</name>
<feature type="transmembrane region" description="Helical" evidence="2">
    <location>
        <begin position="35"/>
        <end position="54"/>
    </location>
</feature>
<dbReference type="RefSeq" id="WP_004058452.1">
    <property type="nucleotide sequence ID" value="NC_017941.2"/>
</dbReference>
<protein>
    <recommendedName>
        <fullName evidence="9">Zinc ribbon domain-containing protein</fullName>
    </recommendedName>
</protein>
<dbReference type="AlphaFoldDB" id="M0J1G7"/>
<evidence type="ECO:0000256" key="2">
    <source>
        <dbReference type="SAM" id="Phobius"/>
    </source>
</evidence>
<dbReference type="EMBL" id="AOLO01000007">
    <property type="protein sequence ID" value="EMA02796.1"/>
    <property type="molecule type" value="Genomic_DNA"/>
</dbReference>
<evidence type="ECO:0000313" key="6">
    <source>
        <dbReference type="Proteomes" id="UP000011603"/>
    </source>
</evidence>
<dbReference type="PATRIC" id="fig|523841.21.peg.1919"/>
<feature type="compositionally biased region" description="Basic and acidic residues" evidence="1">
    <location>
        <begin position="62"/>
        <end position="79"/>
    </location>
</feature>
<proteinExistence type="predicted"/>
<sequence length="110" mass="12108">MAELVAWLLLAFVWFIVSVWAGLDAAKHSPHNAFLWGFSVFVGGLLGLALYLNLGRGGYGTHRSDADTRSRAPIEKTPSRNELVSCPNCHAREEADRDTCRFCGEPLDTS</sequence>
<dbReference type="Proteomes" id="UP000027075">
    <property type="component" value="Chromosome"/>
</dbReference>
<feature type="region of interest" description="Disordered" evidence="1">
    <location>
        <begin position="61"/>
        <end position="81"/>
    </location>
</feature>
<evidence type="ECO:0000313" key="4">
    <source>
        <dbReference type="EMBL" id="EMA02796.1"/>
    </source>
</evidence>
<evidence type="ECO:0008006" key="9">
    <source>
        <dbReference type="Google" id="ProtNLM"/>
    </source>
</evidence>
<dbReference type="Proteomes" id="UP000011603">
    <property type="component" value="Unassembled WGS sequence"/>
</dbReference>
<reference evidence="4 6" key="1">
    <citation type="journal article" date="2014" name="PLoS Genet.">
        <title>Phylogenetically driven sequencing of extremely halophilic archaea reveals strategies for static and dynamic osmo-response.</title>
        <authorList>
            <person name="Becker E.A."/>
            <person name="Seitzer P.M."/>
            <person name="Tritt A."/>
            <person name="Larsen D."/>
            <person name="Krusor M."/>
            <person name="Yao A.I."/>
            <person name="Wu D."/>
            <person name="Madern D."/>
            <person name="Eisen J.A."/>
            <person name="Darling A.E."/>
            <person name="Facciotti M.T."/>
        </authorList>
    </citation>
    <scope>NUCLEOTIDE SEQUENCE [LARGE SCALE GENOMIC DNA]</scope>
    <source>
        <strain evidence="4">ATCC 33500</strain>
        <strain evidence="6">ATCC 33500 / DSM 1411 / JCM 8866 / NBRC 14739 / NCIMB 2177 / R-4</strain>
    </source>
</reference>
<evidence type="ECO:0000313" key="3">
    <source>
        <dbReference type="EMBL" id="AHZ22651.1"/>
    </source>
</evidence>
<keyword evidence="2" id="KW-0472">Membrane</keyword>
<reference evidence="3 7" key="2">
    <citation type="submission" date="2014-04" db="EMBL/GenBank/DDBJ databases">
        <title>Transcriptional profiles of Haloferax mediterranei on the basis of nitrogen availability.</title>
        <authorList>
            <person name="Bautista V."/>
        </authorList>
    </citation>
    <scope>NUCLEOTIDE SEQUENCE [LARGE SCALE GENOMIC DNA]</scope>
    <source>
        <strain evidence="3">ATCC 33500</strain>
        <strain evidence="7">ATCC 33500 / DSM 1411 / JCM 8866 / NBRC 14739 / NCIMB 2177 / R-4</strain>
    </source>
</reference>
<gene>
    <name evidence="3" type="ORF">BM92_08330</name>
    <name evidence="4" type="ORF">C439_09445</name>
    <name evidence="5" type="ORF">E6P09_04035</name>
</gene>
<evidence type="ECO:0000313" key="8">
    <source>
        <dbReference type="Proteomes" id="UP000299011"/>
    </source>
</evidence>
<keyword evidence="2" id="KW-1133">Transmembrane helix</keyword>
<organism evidence="4 6">
    <name type="scientific">Haloferax mediterranei (strain ATCC 33500 / DSM 1411 / JCM 8866 / NBRC 14739 / NCIMB 2177 / R-4)</name>
    <name type="common">Halobacterium mediterranei</name>
    <dbReference type="NCBI Taxonomy" id="523841"/>
    <lineage>
        <taxon>Archaea</taxon>
        <taxon>Methanobacteriati</taxon>
        <taxon>Methanobacteriota</taxon>
        <taxon>Stenosarchaea group</taxon>
        <taxon>Halobacteria</taxon>
        <taxon>Halobacteriales</taxon>
        <taxon>Haloferacaceae</taxon>
        <taxon>Haloferax</taxon>
    </lineage>
</organism>
<accession>M0J1G7</accession>
<evidence type="ECO:0000256" key="1">
    <source>
        <dbReference type="SAM" id="MobiDB-lite"/>
    </source>
</evidence>